<organism evidence="1 2">
    <name type="scientific">Aequorivita ciconiae</name>
    <dbReference type="NCBI Taxonomy" id="2494375"/>
    <lineage>
        <taxon>Bacteria</taxon>
        <taxon>Pseudomonadati</taxon>
        <taxon>Bacteroidota</taxon>
        <taxon>Flavobacteriia</taxon>
        <taxon>Flavobacteriales</taxon>
        <taxon>Flavobacteriaceae</taxon>
        <taxon>Aequorivita</taxon>
    </lineage>
</organism>
<reference evidence="1 2" key="1">
    <citation type="submission" date="2019-01" db="EMBL/GenBank/DDBJ databases">
        <title>Complete genome sequencing of Aequorivita sp. H23M31.</title>
        <authorList>
            <person name="Bae J.-W."/>
        </authorList>
    </citation>
    <scope>NUCLEOTIDE SEQUENCE [LARGE SCALE GENOMIC DNA]</scope>
    <source>
        <strain evidence="1 2">H23M31</strain>
    </source>
</reference>
<keyword evidence="2" id="KW-1185">Reference proteome</keyword>
<sequence length="61" mass="7251">MHETIHIEPSLTTPNTWFLFREDGTELKVWLYQDELMSKRQLSKAETAFLNEMIKPSKINI</sequence>
<protein>
    <submittedName>
        <fullName evidence="1">Uncharacterized protein</fullName>
    </submittedName>
</protein>
<dbReference type="AlphaFoldDB" id="A0A410G2B5"/>
<evidence type="ECO:0000313" key="2">
    <source>
        <dbReference type="Proteomes" id="UP000285517"/>
    </source>
</evidence>
<dbReference type="Proteomes" id="UP000285517">
    <property type="component" value="Chromosome"/>
</dbReference>
<dbReference type="RefSeq" id="WP_128249777.1">
    <property type="nucleotide sequence ID" value="NZ_CP034951.1"/>
</dbReference>
<dbReference type="KEGG" id="aev:EI546_06445"/>
<dbReference type="EMBL" id="CP034951">
    <property type="protein sequence ID" value="QAA81389.1"/>
    <property type="molecule type" value="Genomic_DNA"/>
</dbReference>
<gene>
    <name evidence="1" type="ORF">EI546_06445</name>
</gene>
<evidence type="ECO:0000313" key="1">
    <source>
        <dbReference type="EMBL" id="QAA81389.1"/>
    </source>
</evidence>
<accession>A0A410G2B5</accession>
<name>A0A410G2B5_9FLAO</name>
<proteinExistence type="predicted"/>